<name>A0A2K3PRR1_TRIPR</name>
<accession>A0A2K3PRR1</accession>
<dbReference type="PANTHER" id="PTHR24320:SF200">
    <property type="entry name" value="DEHYDROGENASE_REDUCTASE SDR FAMILY MEMBER FEY"/>
    <property type="match status" value="1"/>
</dbReference>
<dbReference type="Proteomes" id="UP000236291">
    <property type="component" value="Unassembled WGS sequence"/>
</dbReference>
<comment type="caution">
    <text evidence="3">The sequence shown here is derived from an EMBL/GenBank/DDBJ whole genome shotgun (WGS) entry which is preliminary data.</text>
</comment>
<gene>
    <name evidence="3" type="ORF">L195_g014732</name>
</gene>
<evidence type="ECO:0000256" key="2">
    <source>
        <dbReference type="ARBA" id="ARBA00023002"/>
    </source>
</evidence>
<reference evidence="3 4" key="1">
    <citation type="journal article" date="2014" name="Am. J. Bot.">
        <title>Genome assembly and annotation for red clover (Trifolium pratense; Fabaceae).</title>
        <authorList>
            <person name="Istvanek J."/>
            <person name="Jaros M."/>
            <person name="Krenek A."/>
            <person name="Repkova J."/>
        </authorList>
    </citation>
    <scope>NUCLEOTIDE SEQUENCE [LARGE SCALE GENOMIC DNA]</scope>
    <source>
        <strain evidence="4">cv. Tatra</strain>
        <tissue evidence="3">Young leaves</tissue>
    </source>
</reference>
<sequence>MATTPSSSSKDPLKNKKKQCLGWIEWLRGWFNLIYEFLFQRIMASHLHNPMPLPPINDLTCIVTGSTSGIGLEIARQLAESGAHVVMAVRNTKRANELIQKWQIESAGLGIALNVEAMTVDLLSLDSVAKFAEAWNARAAPLHVLINNAGIFSIGEPQKFSKDGYEEHMQVNHLAPALLSILLLPSLIRGSPSRIVNVNSIMHHVGFVDSEDMNVTSGKRKFSSLVGYSSSKLAQVHFPFEVFDDGLKAS</sequence>
<dbReference type="InterPro" id="IPR002347">
    <property type="entry name" value="SDR_fam"/>
</dbReference>
<protein>
    <submittedName>
        <fullName evidence="3">WW domain-containing oxidoreductase-like protein</fullName>
    </submittedName>
</protein>
<dbReference type="ExpressionAtlas" id="A0A2K3PRR1">
    <property type="expression patterns" value="baseline"/>
</dbReference>
<dbReference type="STRING" id="57577.A0A2K3PRR1"/>
<proteinExistence type="inferred from homology"/>
<reference evidence="3 4" key="2">
    <citation type="journal article" date="2017" name="Front. Plant Sci.">
        <title>Gene Classification and Mining of Molecular Markers Useful in Red Clover (Trifolium pratense) Breeding.</title>
        <authorList>
            <person name="Istvanek J."/>
            <person name="Dluhosova J."/>
            <person name="Dluhos P."/>
            <person name="Patkova L."/>
            <person name="Nedelnik J."/>
            <person name="Repkova J."/>
        </authorList>
    </citation>
    <scope>NUCLEOTIDE SEQUENCE [LARGE SCALE GENOMIC DNA]</scope>
    <source>
        <strain evidence="4">cv. Tatra</strain>
        <tissue evidence="3">Young leaves</tissue>
    </source>
</reference>
<evidence type="ECO:0000256" key="1">
    <source>
        <dbReference type="ARBA" id="ARBA00006484"/>
    </source>
</evidence>
<dbReference type="EMBL" id="ASHM01009840">
    <property type="protein sequence ID" value="PNY17975.1"/>
    <property type="molecule type" value="Genomic_DNA"/>
</dbReference>
<evidence type="ECO:0000313" key="3">
    <source>
        <dbReference type="EMBL" id="PNY17975.1"/>
    </source>
</evidence>
<organism evidence="3 4">
    <name type="scientific">Trifolium pratense</name>
    <name type="common">Red clover</name>
    <dbReference type="NCBI Taxonomy" id="57577"/>
    <lineage>
        <taxon>Eukaryota</taxon>
        <taxon>Viridiplantae</taxon>
        <taxon>Streptophyta</taxon>
        <taxon>Embryophyta</taxon>
        <taxon>Tracheophyta</taxon>
        <taxon>Spermatophyta</taxon>
        <taxon>Magnoliopsida</taxon>
        <taxon>eudicotyledons</taxon>
        <taxon>Gunneridae</taxon>
        <taxon>Pentapetalae</taxon>
        <taxon>rosids</taxon>
        <taxon>fabids</taxon>
        <taxon>Fabales</taxon>
        <taxon>Fabaceae</taxon>
        <taxon>Papilionoideae</taxon>
        <taxon>50 kb inversion clade</taxon>
        <taxon>NPAAA clade</taxon>
        <taxon>Hologalegina</taxon>
        <taxon>IRL clade</taxon>
        <taxon>Trifolieae</taxon>
        <taxon>Trifolium</taxon>
    </lineage>
</organism>
<dbReference type="AlphaFoldDB" id="A0A2K3PRR1"/>
<comment type="similarity">
    <text evidence="1">Belongs to the short-chain dehydrogenases/reductases (SDR) family.</text>
</comment>
<dbReference type="Pfam" id="PF00106">
    <property type="entry name" value="adh_short"/>
    <property type="match status" value="1"/>
</dbReference>
<dbReference type="InterPro" id="IPR036291">
    <property type="entry name" value="NAD(P)-bd_dom_sf"/>
</dbReference>
<dbReference type="GO" id="GO:0016491">
    <property type="term" value="F:oxidoreductase activity"/>
    <property type="evidence" value="ECO:0007669"/>
    <property type="project" value="UniProtKB-KW"/>
</dbReference>
<dbReference type="PANTHER" id="PTHR24320">
    <property type="entry name" value="RETINOL DEHYDROGENASE"/>
    <property type="match status" value="1"/>
</dbReference>
<evidence type="ECO:0000313" key="4">
    <source>
        <dbReference type="Proteomes" id="UP000236291"/>
    </source>
</evidence>
<dbReference type="SUPFAM" id="SSF51735">
    <property type="entry name" value="NAD(P)-binding Rossmann-fold domains"/>
    <property type="match status" value="1"/>
</dbReference>
<dbReference type="Gene3D" id="3.40.50.720">
    <property type="entry name" value="NAD(P)-binding Rossmann-like Domain"/>
    <property type="match status" value="1"/>
</dbReference>
<dbReference type="PRINTS" id="PR00081">
    <property type="entry name" value="GDHRDH"/>
</dbReference>
<keyword evidence="2" id="KW-0560">Oxidoreductase</keyword>